<protein>
    <recommendedName>
        <fullName evidence="4">V-type ATP synthase subunit H</fullName>
    </recommendedName>
</protein>
<organism evidence="2 3">
    <name type="scientific">Thermovenabulum gondwanense</name>
    <dbReference type="NCBI Taxonomy" id="520767"/>
    <lineage>
        <taxon>Bacteria</taxon>
        <taxon>Bacillati</taxon>
        <taxon>Bacillota</taxon>
        <taxon>Clostridia</taxon>
        <taxon>Thermosediminibacterales</taxon>
        <taxon>Thermosediminibacteraceae</taxon>
        <taxon>Thermovenabulum</taxon>
    </lineage>
</organism>
<evidence type="ECO:0008006" key="4">
    <source>
        <dbReference type="Google" id="ProtNLM"/>
    </source>
</evidence>
<sequence>MKEYLDEIKETEQKAKYIIEEAEKEAKARINRANEEAEEFLLKVRKEAEEKGVLLLKEARGEATKEVERIKRMYDEKIREILNNTRPRIEKASELILEKVVNFYGNS</sequence>
<evidence type="ECO:0000313" key="2">
    <source>
        <dbReference type="EMBL" id="KYO65396.1"/>
    </source>
</evidence>
<comment type="caution">
    <text evidence="2">The sequence shown here is derived from an EMBL/GenBank/DDBJ whole genome shotgun (WGS) entry which is preliminary data.</text>
</comment>
<dbReference type="RefSeq" id="WP_068748752.1">
    <property type="nucleotide sequence ID" value="NZ_LOHZ01000035.1"/>
</dbReference>
<dbReference type="Proteomes" id="UP000075737">
    <property type="component" value="Unassembled WGS sequence"/>
</dbReference>
<proteinExistence type="predicted"/>
<dbReference type="STRING" id="520767.ATZ99_16300"/>
<evidence type="ECO:0000313" key="3">
    <source>
        <dbReference type="Proteomes" id="UP000075737"/>
    </source>
</evidence>
<accession>A0A161PW99</accession>
<dbReference type="EMBL" id="LOHZ01000035">
    <property type="protein sequence ID" value="KYO65396.1"/>
    <property type="molecule type" value="Genomic_DNA"/>
</dbReference>
<dbReference type="AlphaFoldDB" id="A0A161PW99"/>
<reference evidence="2 3" key="1">
    <citation type="submission" date="2015-12" db="EMBL/GenBank/DDBJ databases">
        <title>Draft genome of Thermovenabulum gondwanense isolated from a red thermophilic microbial mat colonisisng an outflow channel of a bore well.</title>
        <authorList>
            <person name="Patel B.K."/>
        </authorList>
    </citation>
    <scope>NUCLEOTIDE SEQUENCE [LARGE SCALE GENOMIC DNA]</scope>
    <source>
        <strain evidence="2 3">R270</strain>
    </source>
</reference>
<dbReference type="OrthoDB" id="1729937at2"/>
<dbReference type="Gene3D" id="1.20.5.2950">
    <property type="match status" value="1"/>
</dbReference>
<keyword evidence="1" id="KW-0175">Coiled coil</keyword>
<feature type="coiled-coil region" evidence="1">
    <location>
        <begin position="1"/>
        <end position="50"/>
    </location>
</feature>
<gene>
    <name evidence="2" type="ORF">ATZ99_16300</name>
</gene>
<name>A0A161PW99_9FIRM</name>
<evidence type="ECO:0000256" key="1">
    <source>
        <dbReference type="SAM" id="Coils"/>
    </source>
</evidence>
<keyword evidence="3" id="KW-1185">Reference proteome</keyword>